<protein>
    <submittedName>
        <fullName evidence="1">Uncharacterized protein</fullName>
    </submittedName>
</protein>
<evidence type="ECO:0000313" key="1">
    <source>
        <dbReference type="EMBL" id="MUU79675.1"/>
    </source>
</evidence>
<dbReference type="Proteomes" id="UP000478208">
    <property type="component" value="Unassembled WGS sequence"/>
</dbReference>
<organism evidence="1 2">
    <name type="scientific">Winogradskyella endarachnes</name>
    <dbReference type="NCBI Taxonomy" id="2681965"/>
    <lineage>
        <taxon>Bacteria</taxon>
        <taxon>Pseudomonadati</taxon>
        <taxon>Bacteroidota</taxon>
        <taxon>Flavobacteriia</taxon>
        <taxon>Flavobacteriales</taxon>
        <taxon>Flavobacteriaceae</taxon>
        <taxon>Winogradskyella</taxon>
    </lineage>
</organism>
<accession>A0A6L6UBD7</accession>
<dbReference type="EMBL" id="WOWS01000007">
    <property type="protein sequence ID" value="MUU79675.1"/>
    <property type="molecule type" value="Genomic_DNA"/>
</dbReference>
<gene>
    <name evidence="1" type="ORF">GN138_14580</name>
</gene>
<evidence type="ECO:0000313" key="2">
    <source>
        <dbReference type="Proteomes" id="UP000478208"/>
    </source>
</evidence>
<dbReference type="AlphaFoldDB" id="A0A6L6UBD7"/>
<comment type="caution">
    <text evidence="1">The sequence shown here is derived from an EMBL/GenBank/DDBJ whole genome shotgun (WGS) entry which is preliminary data.</text>
</comment>
<proteinExistence type="predicted"/>
<dbReference type="RefSeq" id="WP_157364735.1">
    <property type="nucleotide sequence ID" value="NZ_WOWS01000007.1"/>
</dbReference>
<sequence length="233" mass="26993">MKSIILIFALALTLSNCDERRTNRINHDATIETEVKKDSSKIEIADLPILIDSTDYLIHPIGHITEYKSRFSSYSGKRGYNSFSVSNYNDFSIKGEFSNLKFQHINSEKLTPLTDKIAEITSVRFLETIREQTGFQYLIYTIRDTDTNKDSKINSEDIEALYISTIDGKNLKKLTPDLAKIAYWKVIPELNRLYFKSISDTNKNGEFDKHDHVNYQYINLNDDNLNVIEYKPL</sequence>
<name>A0A6L6UBD7_9FLAO</name>
<keyword evidence="2" id="KW-1185">Reference proteome</keyword>
<reference evidence="1 2" key="1">
    <citation type="submission" date="2019-12" db="EMBL/GenBank/DDBJ databases">
        <authorList>
            <person name="Li J."/>
        </authorList>
    </citation>
    <scope>NUCLEOTIDE SEQUENCE [LARGE SCALE GENOMIC DNA]</scope>
    <source>
        <strain evidence="1 2">HL2-2</strain>
    </source>
</reference>